<dbReference type="EMBL" id="JAGHKO010000005">
    <property type="protein sequence ID" value="MBO9202931.1"/>
    <property type="molecule type" value="Genomic_DNA"/>
</dbReference>
<dbReference type="SUPFAM" id="SSF48452">
    <property type="entry name" value="TPR-like"/>
    <property type="match status" value="1"/>
</dbReference>
<evidence type="ECO:0000313" key="9">
    <source>
        <dbReference type="EMBL" id="MBO9202931.1"/>
    </source>
</evidence>
<name>A0ABS3Z0M5_9BACT</name>
<sequence>MTKNIIVAAAFISMLFVQTACEKALEVTPPGELAPGNVLTTESGIKAVLFSSYSFMQNPTPSRFLINNSEVTTDIAINSGGTEFLTLTQLINFTWDATLGTFQADVWAPNYRCVRDANIVLENVENVKTSDANKRLYAAEAKVLRAFSYDMLYKWFGPVPLRTTSTSEPTMARATDEAMRSFIESELLAAIPDLPDPGKEEAFGRVNKGVAIGILAKYYLNTKQWQKAADACVQLMNFKYYQLYPQYQNMFRVENEANKEMILVQPCRNENNFGNWYSAGALPANFKSAPQIPEFVWTSTMANFATQYRMRTAFTNTFDTTNDKRAILLIRRYVNTSGAIVNLLSTADNVRSLKYWDNNTVGNHSGNDVPVLRYADILLTRAEALNEVSGPTQEALDLINLVRTRAGIANLTLANATSKEVLRDLILRERGWEFYSEGKRREDLLRHDKFISLAKARGLTIASDKHKLFPIPQTEIDANKACLQNDGY</sequence>
<proteinExistence type="inferred from homology"/>
<protein>
    <submittedName>
        <fullName evidence="9">RagB/SusD family nutrient uptake outer membrane protein</fullName>
    </submittedName>
</protein>
<dbReference type="InterPro" id="IPR011990">
    <property type="entry name" value="TPR-like_helical_dom_sf"/>
</dbReference>
<evidence type="ECO:0000256" key="1">
    <source>
        <dbReference type="ARBA" id="ARBA00004442"/>
    </source>
</evidence>
<feature type="signal peptide" evidence="6">
    <location>
        <begin position="1"/>
        <end position="19"/>
    </location>
</feature>
<keyword evidence="10" id="KW-1185">Reference proteome</keyword>
<evidence type="ECO:0000313" key="10">
    <source>
        <dbReference type="Proteomes" id="UP000677244"/>
    </source>
</evidence>
<evidence type="ECO:0000256" key="3">
    <source>
        <dbReference type="ARBA" id="ARBA00022729"/>
    </source>
</evidence>
<evidence type="ECO:0000256" key="4">
    <source>
        <dbReference type="ARBA" id="ARBA00023136"/>
    </source>
</evidence>
<comment type="subcellular location">
    <subcellularLocation>
        <location evidence="1">Cell outer membrane</location>
    </subcellularLocation>
</comment>
<dbReference type="InterPro" id="IPR033985">
    <property type="entry name" value="SusD-like_N"/>
</dbReference>
<dbReference type="Proteomes" id="UP000677244">
    <property type="component" value="Unassembled WGS sequence"/>
</dbReference>
<evidence type="ECO:0000256" key="2">
    <source>
        <dbReference type="ARBA" id="ARBA00006275"/>
    </source>
</evidence>
<evidence type="ECO:0000259" key="8">
    <source>
        <dbReference type="Pfam" id="PF14322"/>
    </source>
</evidence>
<accession>A0ABS3Z0M5</accession>
<reference evidence="9 10" key="1">
    <citation type="submission" date="2021-03" db="EMBL/GenBank/DDBJ databases">
        <title>Assistant Professor.</title>
        <authorList>
            <person name="Huq M.A."/>
        </authorList>
    </citation>
    <scope>NUCLEOTIDE SEQUENCE [LARGE SCALE GENOMIC DNA]</scope>
    <source>
        <strain evidence="9 10">MAH-29</strain>
    </source>
</reference>
<dbReference type="Pfam" id="PF07980">
    <property type="entry name" value="SusD_RagB"/>
    <property type="match status" value="1"/>
</dbReference>
<dbReference type="Gene3D" id="1.25.40.390">
    <property type="match status" value="1"/>
</dbReference>
<dbReference type="InterPro" id="IPR012944">
    <property type="entry name" value="SusD_RagB_dom"/>
</dbReference>
<dbReference type="RefSeq" id="WP_209140985.1">
    <property type="nucleotide sequence ID" value="NZ_JAGHKO010000005.1"/>
</dbReference>
<evidence type="ECO:0000256" key="6">
    <source>
        <dbReference type="SAM" id="SignalP"/>
    </source>
</evidence>
<evidence type="ECO:0000259" key="7">
    <source>
        <dbReference type="Pfam" id="PF07980"/>
    </source>
</evidence>
<feature type="domain" description="SusD-like N-terminal" evidence="8">
    <location>
        <begin position="64"/>
        <end position="220"/>
    </location>
</feature>
<dbReference type="Pfam" id="PF14322">
    <property type="entry name" value="SusD-like_3"/>
    <property type="match status" value="1"/>
</dbReference>
<organism evidence="9 10">
    <name type="scientific">Niastella soli</name>
    <dbReference type="NCBI Taxonomy" id="2821487"/>
    <lineage>
        <taxon>Bacteria</taxon>
        <taxon>Pseudomonadati</taxon>
        <taxon>Bacteroidota</taxon>
        <taxon>Chitinophagia</taxon>
        <taxon>Chitinophagales</taxon>
        <taxon>Chitinophagaceae</taxon>
        <taxon>Niastella</taxon>
    </lineage>
</organism>
<feature type="chain" id="PRO_5045443199" evidence="6">
    <location>
        <begin position="20"/>
        <end position="488"/>
    </location>
</feature>
<comment type="similarity">
    <text evidence="2">Belongs to the SusD family.</text>
</comment>
<evidence type="ECO:0000256" key="5">
    <source>
        <dbReference type="ARBA" id="ARBA00023237"/>
    </source>
</evidence>
<feature type="domain" description="RagB/SusD" evidence="7">
    <location>
        <begin position="354"/>
        <end position="488"/>
    </location>
</feature>
<keyword evidence="3 6" id="KW-0732">Signal</keyword>
<keyword evidence="5" id="KW-0998">Cell outer membrane</keyword>
<comment type="caution">
    <text evidence="9">The sequence shown here is derived from an EMBL/GenBank/DDBJ whole genome shotgun (WGS) entry which is preliminary data.</text>
</comment>
<keyword evidence="4" id="KW-0472">Membrane</keyword>
<gene>
    <name evidence="9" type="ORF">J7I42_21755</name>
</gene>